<evidence type="ECO:0000256" key="1">
    <source>
        <dbReference type="SAM" id="SignalP"/>
    </source>
</evidence>
<keyword evidence="3" id="KW-1185">Reference proteome</keyword>
<dbReference type="Proteomes" id="UP000714380">
    <property type="component" value="Unassembled WGS sequence"/>
</dbReference>
<evidence type="ECO:0000313" key="2">
    <source>
        <dbReference type="EMBL" id="MCA6063189.1"/>
    </source>
</evidence>
<accession>A0ABS7ZNK0</accession>
<feature type="chain" id="PRO_5045328600" evidence="1">
    <location>
        <begin position="20"/>
        <end position="124"/>
    </location>
</feature>
<dbReference type="EMBL" id="JAEDAH010000029">
    <property type="protein sequence ID" value="MCA6063189.1"/>
    <property type="molecule type" value="Genomic_DNA"/>
</dbReference>
<reference evidence="2 3" key="1">
    <citation type="submission" date="2020-12" db="EMBL/GenBank/DDBJ databases">
        <title>Novel Thalassolituus-related marine hydrocarbonoclastic bacteria mediated algae-derived hydrocarbons mineralization in twilight zone of the northern South China Sea.</title>
        <authorList>
            <person name="Dong C."/>
        </authorList>
    </citation>
    <scope>NUCLEOTIDE SEQUENCE [LARGE SCALE GENOMIC DNA]</scope>
    <source>
        <strain evidence="2 3">IMCC1826</strain>
    </source>
</reference>
<sequence length="124" mass="13591">MKNLITLFFLALLSSLATADGLLSEYRIPSSDLVTFSASGAVARLCANCEPVKVDSTGETTLFEMNQQIDLKRATELYVSPQYAYVSLHIYSAQGDLKLFALRFGPFIENGGRADNNSTEESLK</sequence>
<dbReference type="RefSeq" id="WP_225672942.1">
    <property type="nucleotide sequence ID" value="NZ_JAEDAH010000029.1"/>
</dbReference>
<evidence type="ECO:0000313" key="3">
    <source>
        <dbReference type="Proteomes" id="UP000714380"/>
    </source>
</evidence>
<protein>
    <submittedName>
        <fullName evidence="2">Uncharacterized protein</fullName>
    </submittedName>
</protein>
<proteinExistence type="predicted"/>
<keyword evidence="1" id="KW-0732">Signal</keyword>
<gene>
    <name evidence="2" type="ORF">I9W95_06160</name>
</gene>
<feature type="signal peptide" evidence="1">
    <location>
        <begin position="1"/>
        <end position="19"/>
    </location>
</feature>
<comment type="caution">
    <text evidence="2">The sequence shown here is derived from an EMBL/GenBank/DDBJ whole genome shotgun (WGS) entry which is preliminary data.</text>
</comment>
<name>A0ABS7ZNK0_9GAMM</name>
<organism evidence="2 3">
    <name type="scientific">Thalassolituus marinus</name>
    <dbReference type="NCBI Taxonomy" id="671053"/>
    <lineage>
        <taxon>Bacteria</taxon>
        <taxon>Pseudomonadati</taxon>
        <taxon>Pseudomonadota</taxon>
        <taxon>Gammaproteobacteria</taxon>
        <taxon>Oceanospirillales</taxon>
        <taxon>Oceanospirillaceae</taxon>
        <taxon>Thalassolituus</taxon>
    </lineage>
</organism>